<keyword evidence="5" id="KW-0413">Isomerase</keyword>
<evidence type="ECO:0000256" key="1">
    <source>
        <dbReference type="ARBA" id="ARBA00005446"/>
    </source>
</evidence>
<organism evidence="10 11">
    <name type="scientific">Marasmiellus scandens</name>
    <dbReference type="NCBI Taxonomy" id="2682957"/>
    <lineage>
        <taxon>Eukaryota</taxon>
        <taxon>Fungi</taxon>
        <taxon>Dikarya</taxon>
        <taxon>Basidiomycota</taxon>
        <taxon>Agaricomycotina</taxon>
        <taxon>Agaricomycetes</taxon>
        <taxon>Agaricomycetidae</taxon>
        <taxon>Agaricales</taxon>
        <taxon>Marasmiineae</taxon>
        <taxon>Omphalotaceae</taxon>
        <taxon>Marasmiellus</taxon>
    </lineage>
</organism>
<evidence type="ECO:0000256" key="7">
    <source>
        <dbReference type="ARBA" id="ARBA00034808"/>
    </source>
</evidence>
<keyword evidence="11" id="KW-1185">Reference proteome</keyword>
<dbReference type="InterPro" id="IPR027417">
    <property type="entry name" value="P-loop_NTPase"/>
</dbReference>
<dbReference type="Pfam" id="PF00271">
    <property type="entry name" value="Helicase_C"/>
    <property type="match status" value="1"/>
</dbReference>
<reference evidence="10 11" key="1">
    <citation type="submission" date="2024-01" db="EMBL/GenBank/DDBJ databases">
        <title>A draft genome for the cacao thread blight pathogen Marasmiellus scandens.</title>
        <authorList>
            <person name="Baruah I.K."/>
            <person name="Leung J."/>
            <person name="Bukari Y."/>
            <person name="Amoako-Attah I."/>
            <person name="Meinhardt L.W."/>
            <person name="Bailey B.A."/>
            <person name="Cohen S.P."/>
        </authorList>
    </citation>
    <scope>NUCLEOTIDE SEQUENCE [LARGE SCALE GENOMIC DNA]</scope>
    <source>
        <strain evidence="10 11">GH-19</strain>
    </source>
</reference>
<keyword evidence="3" id="KW-0067">ATP-binding</keyword>
<keyword evidence="2" id="KW-0547">Nucleotide-binding</keyword>
<evidence type="ECO:0000256" key="2">
    <source>
        <dbReference type="ARBA" id="ARBA00022741"/>
    </source>
</evidence>
<dbReference type="PANTHER" id="PTHR13710:SF105">
    <property type="entry name" value="ATP-DEPENDENT DNA HELICASE Q1"/>
    <property type="match status" value="1"/>
</dbReference>
<evidence type="ECO:0000259" key="9">
    <source>
        <dbReference type="PROSITE" id="PS51194"/>
    </source>
</evidence>
<dbReference type="SMART" id="SM00487">
    <property type="entry name" value="DEXDc"/>
    <property type="match status" value="1"/>
</dbReference>
<evidence type="ECO:0000259" key="8">
    <source>
        <dbReference type="PROSITE" id="PS51192"/>
    </source>
</evidence>
<dbReference type="InterPro" id="IPR001650">
    <property type="entry name" value="Helicase_C-like"/>
</dbReference>
<sequence>MSESTKPRWKDTVGLETIKHIVACSTNFPNGLYSYQLPLIAKILDRDDVLCITATGDGKSALFAIPIVVLHKYNTNFHLYPSRLPTRPNPIGIVVTPTKGLVHQLGRDFGLSVLSYDSDTVASFKRKRENIILEIVNCERWQLVCLDPEHLTGKDWRTILESSKFLSNLVQSTVDEVHLINEWGRDFRIAFRLIGKFICGRLPSNASVVGLTATLLPGDPTSSICKSLGFFRGHFTLIHCSNERSNMQLSIVTASTGFSSNTFPDLLPYLNQNHKTVISYVNPFARIRPYHALLPTDYNQETIQLMETDPDLMVIVSTVALSFGINISTVIDNLGIDFPTTVETWVQEKGRAGRNRNTVAHGITFVTKQTITAAKKVLENPPINQSQSTSISRCIGVRHHNNGGGMDFHRAQLIATENCISAQQNTIFQNPPLPFSQFDCVNAGQPIFCGRCCDRTGVSYHFPPSP</sequence>
<dbReference type="EC" id="5.6.2.4" evidence="7"/>
<evidence type="ECO:0000256" key="5">
    <source>
        <dbReference type="ARBA" id="ARBA00023235"/>
    </source>
</evidence>
<dbReference type="Proteomes" id="UP001498398">
    <property type="component" value="Unassembled WGS sequence"/>
</dbReference>
<comment type="similarity">
    <text evidence="1">Belongs to the helicase family. RecQ subfamily.</text>
</comment>
<comment type="caution">
    <text evidence="10">The sequence shown here is derived from an EMBL/GenBank/DDBJ whole genome shotgun (WGS) entry which is preliminary data.</text>
</comment>
<evidence type="ECO:0000256" key="3">
    <source>
        <dbReference type="ARBA" id="ARBA00022840"/>
    </source>
</evidence>
<evidence type="ECO:0000256" key="6">
    <source>
        <dbReference type="ARBA" id="ARBA00034617"/>
    </source>
</evidence>
<dbReference type="PROSITE" id="PS51194">
    <property type="entry name" value="HELICASE_CTER"/>
    <property type="match status" value="1"/>
</dbReference>
<dbReference type="SMART" id="SM00490">
    <property type="entry name" value="HELICc"/>
    <property type="match status" value="1"/>
</dbReference>
<name>A0ABR1JBG5_9AGAR</name>
<accession>A0ABR1JBG5</accession>
<evidence type="ECO:0000313" key="10">
    <source>
        <dbReference type="EMBL" id="KAK7455874.1"/>
    </source>
</evidence>
<dbReference type="PROSITE" id="PS51192">
    <property type="entry name" value="HELICASE_ATP_BIND_1"/>
    <property type="match status" value="1"/>
</dbReference>
<comment type="catalytic activity">
    <reaction evidence="6">
        <text>Couples ATP hydrolysis with the unwinding of duplex DNA by translocating in the 3'-5' direction.</text>
        <dbReference type="EC" id="5.6.2.4"/>
    </reaction>
</comment>
<gene>
    <name evidence="10" type="ORF">VKT23_010911</name>
</gene>
<dbReference type="Gene3D" id="3.40.50.300">
    <property type="entry name" value="P-loop containing nucleotide triphosphate hydrolases"/>
    <property type="match status" value="2"/>
</dbReference>
<feature type="domain" description="Helicase C-terminal" evidence="9">
    <location>
        <begin position="241"/>
        <end position="403"/>
    </location>
</feature>
<evidence type="ECO:0000256" key="4">
    <source>
        <dbReference type="ARBA" id="ARBA00023125"/>
    </source>
</evidence>
<dbReference type="InterPro" id="IPR011545">
    <property type="entry name" value="DEAD/DEAH_box_helicase_dom"/>
</dbReference>
<dbReference type="Pfam" id="PF00270">
    <property type="entry name" value="DEAD"/>
    <property type="match status" value="1"/>
</dbReference>
<feature type="domain" description="Helicase ATP-binding" evidence="8">
    <location>
        <begin position="40"/>
        <end position="219"/>
    </location>
</feature>
<proteinExistence type="inferred from homology"/>
<keyword evidence="4" id="KW-0238">DNA-binding</keyword>
<dbReference type="EMBL" id="JBANRG010000022">
    <property type="protein sequence ID" value="KAK7455874.1"/>
    <property type="molecule type" value="Genomic_DNA"/>
</dbReference>
<protein>
    <recommendedName>
        <fullName evidence="7">DNA 3'-5' helicase</fullName>
        <ecNumber evidence="7">5.6.2.4</ecNumber>
    </recommendedName>
</protein>
<dbReference type="SUPFAM" id="SSF52540">
    <property type="entry name" value="P-loop containing nucleoside triphosphate hydrolases"/>
    <property type="match status" value="1"/>
</dbReference>
<dbReference type="InterPro" id="IPR014001">
    <property type="entry name" value="Helicase_ATP-bd"/>
</dbReference>
<dbReference type="PANTHER" id="PTHR13710">
    <property type="entry name" value="DNA HELICASE RECQ FAMILY MEMBER"/>
    <property type="match status" value="1"/>
</dbReference>
<evidence type="ECO:0000313" key="11">
    <source>
        <dbReference type="Proteomes" id="UP001498398"/>
    </source>
</evidence>